<dbReference type="Proteomes" id="UP001254848">
    <property type="component" value="Unassembled WGS sequence"/>
</dbReference>
<keyword evidence="2" id="KW-1185">Reference proteome</keyword>
<dbReference type="EMBL" id="JAUOZS010000001">
    <property type="protein sequence ID" value="MDT8900838.1"/>
    <property type="molecule type" value="Genomic_DNA"/>
</dbReference>
<dbReference type="RefSeq" id="WP_413779371.1">
    <property type="nucleotide sequence ID" value="NZ_JAUOZS010000001.1"/>
</dbReference>
<evidence type="ECO:0000313" key="1">
    <source>
        <dbReference type="EMBL" id="MDT8900838.1"/>
    </source>
</evidence>
<gene>
    <name evidence="1" type="ORF">Q4T40_06250</name>
</gene>
<comment type="caution">
    <text evidence="1">The sequence shown here is derived from an EMBL/GenBank/DDBJ whole genome shotgun (WGS) entry which is preliminary data.</text>
</comment>
<name>A0ABU3NVJ0_9FIRM</name>
<protein>
    <submittedName>
        <fullName evidence="1">Uncharacterized protein</fullName>
    </submittedName>
</protein>
<sequence>MTLRRIAAIGFLSLWVVAVGLPAGLCKDGRATEIAPGIKEGIIAIECHPQKFTMRRVDGDPYPYYTYVPHDVETERFSGPEGTGIRFWMNRGGGDKRYQAFAEFFVFPQGTTREHTRQIIDGLMSRSGWDKHEREYKEEKSFPWSLYEMPFTAAWYSMGSKRLPIGTIAVGQHGDLFFGVLCYYRASYSDGFVPRYLRILDELVWADTNEGLPRVEMQRCSGN</sequence>
<organism evidence="1 2">
    <name type="scientific">Anaeroselena agilis</name>
    <dbReference type="NCBI Taxonomy" id="3063788"/>
    <lineage>
        <taxon>Bacteria</taxon>
        <taxon>Bacillati</taxon>
        <taxon>Bacillota</taxon>
        <taxon>Negativicutes</taxon>
        <taxon>Acetonemataceae</taxon>
        <taxon>Anaeroselena</taxon>
    </lineage>
</organism>
<proteinExistence type="predicted"/>
<evidence type="ECO:0000313" key="2">
    <source>
        <dbReference type="Proteomes" id="UP001254848"/>
    </source>
</evidence>
<reference evidence="1 2" key="1">
    <citation type="submission" date="2023-07" db="EMBL/GenBank/DDBJ databases">
        <title>The novel representative of Negativicutes class, Anaeroselena agilis gen. nov. sp. nov.</title>
        <authorList>
            <person name="Prokofeva M.I."/>
            <person name="Elcheninov A.G."/>
            <person name="Klyukina A."/>
            <person name="Kublanov I.V."/>
            <person name="Frolov E.N."/>
            <person name="Podosokorskaya O.A."/>
        </authorList>
    </citation>
    <scope>NUCLEOTIDE SEQUENCE [LARGE SCALE GENOMIC DNA]</scope>
    <source>
        <strain evidence="1 2">4137-cl</strain>
    </source>
</reference>
<accession>A0ABU3NVJ0</accession>